<evidence type="ECO:0000313" key="10">
    <source>
        <dbReference type="Proteomes" id="UP001234343"/>
    </source>
</evidence>
<gene>
    <name evidence="5 9" type="primary">truB</name>
    <name evidence="9" type="ORF">QTP81_08020</name>
</gene>
<dbReference type="InterPro" id="IPR036974">
    <property type="entry name" value="PUA_sf"/>
</dbReference>
<keyword evidence="4 5" id="KW-0413">Isomerase</keyword>
<evidence type="ECO:0000256" key="1">
    <source>
        <dbReference type="ARBA" id="ARBA00000385"/>
    </source>
</evidence>
<dbReference type="GO" id="GO:0160148">
    <property type="term" value="F:tRNA pseudouridine(55) synthase activity"/>
    <property type="evidence" value="ECO:0007669"/>
    <property type="project" value="UniProtKB-EC"/>
</dbReference>
<keyword evidence="10" id="KW-1185">Reference proteome</keyword>
<dbReference type="PANTHER" id="PTHR13767:SF2">
    <property type="entry name" value="PSEUDOURIDYLATE SYNTHASE TRUB1"/>
    <property type="match status" value="1"/>
</dbReference>
<dbReference type="CDD" id="cd21152">
    <property type="entry name" value="PUA_TruB_bacterial"/>
    <property type="match status" value="1"/>
</dbReference>
<comment type="similarity">
    <text evidence="2 5">Belongs to the pseudouridine synthase TruB family. Type 1 subfamily.</text>
</comment>
<dbReference type="InterPro" id="IPR032819">
    <property type="entry name" value="TruB_C"/>
</dbReference>
<evidence type="ECO:0000313" key="9">
    <source>
        <dbReference type="EMBL" id="MDM7860539.1"/>
    </source>
</evidence>
<comment type="caution">
    <text evidence="9">The sequence shown here is derived from an EMBL/GenBank/DDBJ whole genome shotgun (WGS) entry which is preliminary data.</text>
</comment>
<feature type="domain" description="tRNA pseudouridine synthase II TruB subfamily 1 C-terminal" evidence="7">
    <location>
        <begin position="247"/>
        <end position="296"/>
    </location>
</feature>
<sequence>MGRRNKGRAIHGMLMLNKGLEVSSNDALQRVKRLYKAAKAGHTGALDPLATGMLPICLGEATKFSQFLLDADKTYEVVATFGVRTTTSDADGEVVAEADVDLSEEQLNQLIDEFKGPSKQVPSMYSALKHNGKPLYWYARQGITVERPARDINIFVLELLSFDGTNAHMRVHCSKGTYIRTLVDDMGQAAGCGAYVSKLHRVAVSQYSAEPMYTLTELEAMQSSDEGDFSALDQLLLPMEAAAMDLPAMDVDFALGDRFLHGQSVPCSIAAELGQFVRIYQQCEEGEKRFIGVGEHIEKARDQSPQLFDRYTFVRPKRLVVFN</sequence>
<dbReference type="NCBIfam" id="TIGR00431">
    <property type="entry name" value="TruB"/>
    <property type="match status" value="1"/>
</dbReference>
<dbReference type="PANTHER" id="PTHR13767">
    <property type="entry name" value="TRNA-PSEUDOURIDINE SYNTHASE"/>
    <property type="match status" value="1"/>
</dbReference>
<dbReference type="RefSeq" id="WP_289364835.1">
    <property type="nucleotide sequence ID" value="NZ_JAUCBP010000007.1"/>
</dbReference>
<proteinExistence type="inferred from homology"/>
<evidence type="ECO:0000256" key="3">
    <source>
        <dbReference type="ARBA" id="ARBA00022694"/>
    </source>
</evidence>
<keyword evidence="3 5" id="KW-0819">tRNA processing</keyword>
<dbReference type="InterPro" id="IPR014780">
    <property type="entry name" value="tRNA_psdUridine_synth_TruB"/>
</dbReference>
<dbReference type="Gene3D" id="3.30.2350.10">
    <property type="entry name" value="Pseudouridine synthase"/>
    <property type="match status" value="1"/>
</dbReference>
<dbReference type="Pfam" id="PF09157">
    <property type="entry name" value="TruB-C_2"/>
    <property type="match status" value="1"/>
</dbReference>
<name>A0ABT7SX11_9ALTE</name>
<dbReference type="SUPFAM" id="SSF55120">
    <property type="entry name" value="Pseudouridine synthase"/>
    <property type="match status" value="1"/>
</dbReference>
<evidence type="ECO:0000259" key="8">
    <source>
        <dbReference type="Pfam" id="PF16198"/>
    </source>
</evidence>
<evidence type="ECO:0000259" key="6">
    <source>
        <dbReference type="Pfam" id="PF01509"/>
    </source>
</evidence>
<dbReference type="Proteomes" id="UP001234343">
    <property type="component" value="Unassembled WGS sequence"/>
</dbReference>
<comment type="catalytic activity">
    <reaction evidence="1 5">
        <text>uridine(55) in tRNA = pseudouridine(55) in tRNA</text>
        <dbReference type="Rhea" id="RHEA:42532"/>
        <dbReference type="Rhea" id="RHEA-COMP:10101"/>
        <dbReference type="Rhea" id="RHEA-COMP:10102"/>
        <dbReference type="ChEBI" id="CHEBI:65314"/>
        <dbReference type="ChEBI" id="CHEBI:65315"/>
        <dbReference type="EC" id="5.4.99.25"/>
    </reaction>
</comment>
<dbReference type="InterPro" id="IPR002501">
    <property type="entry name" value="PsdUridine_synth_N"/>
</dbReference>
<protein>
    <recommendedName>
        <fullName evidence="5">tRNA pseudouridine synthase B</fullName>
        <ecNumber evidence="5">5.4.99.25</ecNumber>
    </recommendedName>
    <alternativeName>
        <fullName evidence="5">tRNA pseudouridine(55) synthase</fullName>
        <shortName evidence="5">Psi55 synthase</shortName>
    </alternativeName>
    <alternativeName>
        <fullName evidence="5">tRNA pseudouridylate synthase</fullName>
    </alternativeName>
    <alternativeName>
        <fullName evidence="5">tRNA-uridine isomerase</fullName>
    </alternativeName>
</protein>
<feature type="domain" description="tRNA pseudouridylate synthase B C-terminal" evidence="8">
    <location>
        <begin position="180"/>
        <end position="242"/>
    </location>
</feature>
<dbReference type="HAMAP" id="MF_01080">
    <property type="entry name" value="TruB_bact"/>
    <property type="match status" value="1"/>
</dbReference>
<reference evidence="9 10" key="1">
    <citation type="submission" date="2023-06" db="EMBL/GenBank/DDBJ databases">
        <title>Alteromonas sp. ASW11-36 isolated from intertidal sand.</title>
        <authorList>
            <person name="Li Y."/>
        </authorList>
    </citation>
    <scope>NUCLEOTIDE SEQUENCE [LARGE SCALE GENOMIC DNA]</scope>
    <source>
        <strain evidence="9 10">ASW11-36</strain>
    </source>
</reference>
<dbReference type="InterPro" id="IPR015240">
    <property type="entry name" value="tRNA_sdUridine_synth_fam1_C"/>
</dbReference>
<accession>A0ABT7SX11</accession>
<comment type="function">
    <text evidence="5">Responsible for synthesis of pseudouridine from uracil-55 in the psi GC loop of transfer RNAs.</text>
</comment>
<feature type="active site" description="Nucleophile" evidence="5">
    <location>
        <position position="47"/>
    </location>
</feature>
<dbReference type="EMBL" id="JAUCBP010000007">
    <property type="protein sequence ID" value="MDM7860539.1"/>
    <property type="molecule type" value="Genomic_DNA"/>
</dbReference>
<evidence type="ECO:0000256" key="2">
    <source>
        <dbReference type="ARBA" id="ARBA00005642"/>
    </source>
</evidence>
<dbReference type="InterPro" id="IPR020103">
    <property type="entry name" value="PsdUridine_synth_cat_dom_sf"/>
</dbReference>
<dbReference type="Pfam" id="PF16198">
    <property type="entry name" value="TruB_C_2"/>
    <property type="match status" value="1"/>
</dbReference>
<evidence type="ECO:0000256" key="5">
    <source>
        <dbReference type="HAMAP-Rule" id="MF_01080"/>
    </source>
</evidence>
<dbReference type="Pfam" id="PF01509">
    <property type="entry name" value="TruB_N"/>
    <property type="match status" value="1"/>
</dbReference>
<evidence type="ECO:0000259" key="7">
    <source>
        <dbReference type="Pfam" id="PF09157"/>
    </source>
</evidence>
<dbReference type="CDD" id="cd02573">
    <property type="entry name" value="PseudoU_synth_EcTruB"/>
    <property type="match status" value="1"/>
</dbReference>
<feature type="domain" description="Pseudouridine synthase II N-terminal" evidence="6">
    <location>
        <begin position="32"/>
        <end position="179"/>
    </location>
</feature>
<organism evidence="9 10">
    <name type="scientific">Alteromonas arenosi</name>
    <dbReference type="NCBI Taxonomy" id="3055817"/>
    <lineage>
        <taxon>Bacteria</taxon>
        <taxon>Pseudomonadati</taxon>
        <taxon>Pseudomonadota</taxon>
        <taxon>Gammaproteobacteria</taxon>
        <taxon>Alteromonadales</taxon>
        <taxon>Alteromonadaceae</taxon>
        <taxon>Alteromonas/Salinimonas group</taxon>
        <taxon>Alteromonas</taxon>
    </lineage>
</organism>
<evidence type="ECO:0000256" key="4">
    <source>
        <dbReference type="ARBA" id="ARBA00023235"/>
    </source>
</evidence>
<dbReference type="EC" id="5.4.99.25" evidence="5"/>
<dbReference type="Gene3D" id="2.30.130.10">
    <property type="entry name" value="PUA domain"/>
    <property type="match status" value="1"/>
</dbReference>